<evidence type="ECO:0000256" key="1">
    <source>
        <dbReference type="ARBA" id="ARBA00004123"/>
    </source>
</evidence>
<feature type="region of interest" description="Disordered" evidence="6">
    <location>
        <begin position="1"/>
        <end position="24"/>
    </location>
</feature>
<evidence type="ECO:0000313" key="10">
    <source>
        <dbReference type="RefSeq" id="XP_018442940.2"/>
    </source>
</evidence>
<feature type="domain" description="Origin recognition complex subunit 3 winged helix C-terminal" evidence="8">
    <location>
        <begin position="601"/>
        <end position="725"/>
    </location>
</feature>
<dbReference type="PANTHER" id="PTHR12748:SF0">
    <property type="entry name" value="ORIGIN RECOGNITION COMPLEX SUBUNIT 3"/>
    <property type="match status" value="1"/>
</dbReference>
<reference evidence="9" key="1">
    <citation type="journal article" date="2019" name="Database">
        <title>The radish genome database (RadishGD): an integrated information resource for radish genomics.</title>
        <authorList>
            <person name="Yu H.J."/>
            <person name="Baek S."/>
            <person name="Lee Y.J."/>
            <person name="Cho A."/>
            <person name="Mun J.H."/>
        </authorList>
    </citation>
    <scope>NUCLEOTIDE SEQUENCE [LARGE SCALE GENOMIC DNA]</scope>
    <source>
        <strain evidence="9">cv. WK10039</strain>
    </source>
</reference>
<dbReference type="CDD" id="cd20704">
    <property type="entry name" value="Orc3"/>
    <property type="match status" value="1"/>
</dbReference>
<dbReference type="AlphaFoldDB" id="A0A6J0K4R5"/>
<keyword evidence="4" id="KW-0238">DNA-binding</keyword>
<dbReference type="Pfam" id="PF07034">
    <property type="entry name" value="ORC3_N"/>
    <property type="match status" value="1"/>
</dbReference>
<dbReference type="GeneID" id="108814806"/>
<evidence type="ECO:0000256" key="5">
    <source>
        <dbReference type="ARBA" id="ARBA00023242"/>
    </source>
</evidence>
<dbReference type="KEGG" id="rsz:108814806"/>
<dbReference type="InterPro" id="IPR020795">
    <property type="entry name" value="ORC3"/>
</dbReference>
<feature type="domain" description="Origin recognition complex subunit 3 N-terminal" evidence="7">
    <location>
        <begin position="43"/>
        <end position="365"/>
    </location>
</feature>
<evidence type="ECO:0000313" key="9">
    <source>
        <dbReference type="Proteomes" id="UP000504610"/>
    </source>
</evidence>
<keyword evidence="9" id="KW-1185">Reference proteome</keyword>
<protein>
    <submittedName>
        <fullName evidence="10">Origin of replication complex subunit 3</fullName>
    </submittedName>
</protein>
<dbReference type="GO" id="GO:0031261">
    <property type="term" value="C:DNA replication preinitiation complex"/>
    <property type="evidence" value="ECO:0007669"/>
    <property type="project" value="TreeGrafter"/>
</dbReference>
<evidence type="ECO:0000256" key="2">
    <source>
        <dbReference type="ARBA" id="ARBA00010977"/>
    </source>
</evidence>
<evidence type="ECO:0000259" key="7">
    <source>
        <dbReference type="Pfam" id="PF07034"/>
    </source>
</evidence>
<dbReference type="GO" id="GO:0003688">
    <property type="term" value="F:DNA replication origin binding"/>
    <property type="evidence" value="ECO:0007669"/>
    <property type="project" value="TreeGrafter"/>
</dbReference>
<dbReference type="InterPro" id="IPR040855">
    <property type="entry name" value="ORC_WH_C"/>
</dbReference>
<comment type="subcellular location">
    <subcellularLocation>
        <location evidence="1">Nucleus</location>
    </subcellularLocation>
</comment>
<gene>
    <name evidence="10" type="primary">LOC108814806</name>
</gene>
<dbReference type="GO" id="GO:0006270">
    <property type="term" value="P:DNA replication initiation"/>
    <property type="evidence" value="ECO:0007669"/>
    <property type="project" value="TreeGrafter"/>
</dbReference>
<dbReference type="PANTHER" id="PTHR12748">
    <property type="entry name" value="ORIGIN RECOGNITION COMPLEX SUBUNIT 3"/>
    <property type="match status" value="1"/>
</dbReference>
<keyword evidence="3" id="KW-0235">DNA replication</keyword>
<evidence type="ECO:0000259" key="8">
    <source>
        <dbReference type="Pfam" id="PF18137"/>
    </source>
</evidence>
<dbReference type="Proteomes" id="UP000504610">
    <property type="component" value="Chromosome 7"/>
</dbReference>
<keyword evidence="5" id="KW-0539">Nucleus</keyword>
<feature type="compositionally biased region" description="Polar residues" evidence="6">
    <location>
        <begin position="1"/>
        <end position="23"/>
    </location>
</feature>
<dbReference type="GO" id="GO:0005656">
    <property type="term" value="C:nuclear pre-replicative complex"/>
    <property type="evidence" value="ECO:0007669"/>
    <property type="project" value="TreeGrafter"/>
</dbReference>
<dbReference type="Pfam" id="PF18137">
    <property type="entry name" value="WHD_ORC"/>
    <property type="match status" value="1"/>
</dbReference>
<evidence type="ECO:0000256" key="3">
    <source>
        <dbReference type="ARBA" id="ARBA00022705"/>
    </source>
</evidence>
<evidence type="ECO:0000256" key="6">
    <source>
        <dbReference type="SAM" id="MobiDB-lite"/>
    </source>
</evidence>
<reference evidence="10" key="2">
    <citation type="submission" date="2025-08" db="UniProtKB">
        <authorList>
            <consortium name="RefSeq"/>
        </authorList>
    </citation>
    <scope>IDENTIFICATION</scope>
    <source>
        <tissue evidence="10">Leaf</tissue>
    </source>
</reference>
<dbReference type="RefSeq" id="XP_018442940.2">
    <property type="nucleotide sequence ID" value="XM_018587438.2"/>
</dbReference>
<dbReference type="InterPro" id="IPR045667">
    <property type="entry name" value="ORC3_N"/>
</dbReference>
<organism evidence="9 10">
    <name type="scientific">Raphanus sativus</name>
    <name type="common">Radish</name>
    <name type="synonym">Raphanus raphanistrum var. sativus</name>
    <dbReference type="NCBI Taxonomy" id="3726"/>
    <lineage>
        <taxon>Eukaryota</taxon>
        <taxon>Viridiplantae</taxon>
        <taxon>Streptophyta</taxon>
        <taxon>Embryophyta</taxon>
        <taxon>Tracheophyta</taxon>
        <taxon>Spermatophyta</taxon>
        <taxon>Magnoliopsida</taxon>
        <taxon>eudicotyledons</taxon>
        <taxon>Gunneridae</taxon>
        <taxon>Pentapetalae</taxon>
        <taxon>rosids</taxon>
        <taxon>malvids</taxon>
        <taxon>Brassicales</taxon>
        <taxon>Brassicaceae</taxon>
        <taxon>Brassiceae</taxon>
        <taxon>Raphanus</taxon>
    </lineage>
</organism>
<sequence>MAPSTTVADLPPSSTTDSFNSSAAAEENDIRPFFVLHKASSGSKSTATVKAKRRIESPSPKLAKRSEIESAGEEEGGHFFSTLRFKVFETVWSKIDNTIQGVLRDSNSKVFSGIHDWIWESFESIRSSGALSLSEAVRSYPVLSQPSSKQLFTALVLTRNLEMVDDLSTFEDLGSHLKSQGCHVAKLSSTDFSAKNGVGGCLRGLLRQFVMPTVDVADVTILASWYRESGNDKNPVVVIVDDTERCSGSVLSELILILSEWAVKVPVFIIMGVSTAHDAPRKILSASALQRLCATRFTLSSPAERMDAVLEAVFLKPCSGFTVSHKVALCMRSYFLCQDGTLTSFVKTLKIACLQHFSLEPLSIMLEHFCQDNQLPGEGTALLTEATMKHAFDLPSVTRNKITRSTCEMLPQFLLDLQRMPNPWCIVVLCIYEAGKFDKLRLLDIFCETLDPEARYLKYFSPPAILNSQSNVSGRTSVIRRVLRKLRDLSPAQLSSLLKSWERLTAEFSEINDKVMELHPFMRTVEAAGQRPGIPTSPKKHASRSNSKLEKELKAMTDKISAVIEFMLREYMKPVETVPFHEILCFKNVDKLQSALLGDPRSRIQSDLLESHNILHCMCCSQRGTTLLPSMHDTSILYMLAQEHAEVINLHDWYQSFKTILSPRNSKAKTTLKSKKRKDRCEEPEAPAEASIQARFCRAVMELQIAGLIRMPSKRRPDFVQRAAFST</sequence>
<accession>A0A6J0K4R5</accession>
<dbReference type="GO" id="GO:0005664">
    <property type="term" value="C:nuclear origin of replication recognition complex"/>
    <property type="evidence" value="ECO:0007669"/>
    <property type="project" value="InterPro"/>
</dbReference>
<feature type="region of interest" description="Disordered" evidence="6">
    <location>
        <begin position="42"/>
        <end position="70"/>
    </location>
</feature>
<comment type="similarity">
    <text evidence="2">Belongs to the ORC3 family.</text>
</comment>
<evidence type="ECO:0000256" key="4">
    <source>
        <dbReference type="ARBA" id="ARBA00023125"/>
    </source>
</evidence>
<name>A0A6J0K4R5_RAPSA</name>
<dbReference type="OrthoDB" id="10265211at2759"/>
<proteinExistence type="inferred from homology"/>